<dbReference type="EMBL" id="AYKW01000003">
    <property type="protein sequence ID" value="PIL35377.1"/>
    <property type="molecule type" value="Genomic_DNA"/>
</dbReference>
<dbReference type="GO" id="GO:0009267">
    <property type="term" value="P:cellular response to starvation"/>
    <property type="evidence" value="ECO:0007669"/>
    <property type="project" value="TreeGrafter"/>
</dbReference>
<comment type="similarity">
    <text evidence="1 4">Belongs to the GTR/RAG GTP-binding protein family.</text>
</comment>
<dbReference type="GO" id="GO:0010507">
    <property type="term" value="P:negative regulation of autophagy"/>
    <property type="evidence" value="ECO:0007669"/>
    <property type="project" value="TreeGrafter"/>
</dbReference>
<dbReference type="PANTHER" id="PTHR11259">
    <property type="entry name" value="RAS-RELATED GTP BINDING RAG/GTR YEAST"/>
    <property type="match status" value="1"/>
</dbReference>
<reference evidence="6 7" key="1">
    <citation type="journal article" date="2015" name="Sci. Rep.">
        <title>Chromosome-level genome map provides insights into diverse defense mechanisms in the medicinal fungus Ganoderma sinense.</title>
        <authorList>
            <person name="Zhu Y."/>
            <person name="Xu J."/>
            <person name="Sun C."/>
            <person name="Zhou S."/>
            <person name="Xu H."/>
            <person name="Nelson D.R."/>
            <person name="Qian J."/>
            <person name="Song J."/>
            <person name="Luo H."/>
            <person name="Xiang L."/>
            <person name="Li Y."/>
            <person name="Xu Z."/>
            <person name="Ji A."/>
            <person name="Wang L."/>
            <person name="Lu S."/>
            <person name="Hayward A."/>
            <person name="Sun W."/>
            <person name="Li X."/>
            <person name="Schwartz D.C."/>
            <person name="Wang Y."/>
            <person name="Chen S."/>
        </authorList>
    </citation>
    <scope>NUCLEOTIDE SEQUENCE [LARGE SCALE GENOMIC DNA]</scope>
    <source>
        <strain evidence="6 7">ZZ0214-1</strain>
    </source>
</reference>
<evidence type="ECO:0000256" key="1">
    <source>
        <dbReference type="ARBA" id="ARBA00007756"/>
    </source>
</evidence>
<keyword evidence="3 4" id="KW-0342">GTP-binding</keyword>
<feature type="region of interest" description="Disordered" evidence="5">
    <location>
        <begin position="1"/>
        <end position="21"/>
    </location>
</feature>
<dbReference type="GO" id="GO:0000329">
    <property type="term" value="C:fungal-type vacuole membrane"/>
    <property type="evidence" value="ECO:0007669"/>
    <property type="project" value="TreeGrafter"/>
</dbReference>
<keyword evidence="2 4" id="KW-0547">Nucleotide-binding</keyword>
<dbReference type="SUPFAM" id="SSF52540">
    <property type="entry name" value="P-loop containing nucleoside triphosphate hydrolases"/>
    <property type="match status" value="1"/>
</dbReference>
<dbReference type="InterPro" id="IPR006762">
    <property type="entry name" value="Gtr1_RagA"/>
</dbReference>
<evidence type="ECO:0000256" key="4">
    <source>
        <dbReference type="RuleBase" id="RU367014"/>
    </source>
</evidence>
<dbReference type="AlphaFoldDB" id="A0A2G8SNM8"/>
<evidence type="ECO:0000313" key="6">
    <source>
        <dbReference type="EMBL" id="PIL35377.1"/>
    </source>
</evidence>
<dbReference type="GO" id="GO:1904263">
    <property type="term" value="P:positive regulation of TORC1 signaling"/>
    <property type="evidence" value="ECO:0007669"/>
    <property type="project" value="TreeGrafter"/>
</dbReference>
<comment type="caution">
    <text evidence="6">The sequence shown here is derived from an EMBL/GenBank/DDBJ whole genome shotgun (WGS) entry which is preliminary data.</text>
</comment>
<organism evidence="6 7">
    <name type="scientific">Ganoderma sinense ZZ0214-1</name>
    <dbReference type="NCBI Taxonomy" id="1077348"/>
    <lineage>
        <taxon>Eukaryota</taxon>
        <taxon>Fungi</taxon>
        <taxon>Dikarya</taxon>
        <taxon>Basidiomycota</taxon>
        <taxon>Agaricomycotina</taxon>
        <taxon>Agaricomycetes</taxon>
        <taxon>Polyporales</taxon>
        <taxon>Polyporaceae</taxon>
        <taxon>Ganoderma</taxon>
    </lineage>
</organism>
<dbReference type="Pfam" id="PF04670">
    <property type="entry name" value="Gtr1_RagA"/>
    <property type="match status" value="1"/>
</dbReference>
<dbReference type="OrthoDB" id="26136at2759"/>
<protein>
    <recommendedName>
        <fullName evidence="4">GTP-binding protein</fullName>
    </recommendedName>
</protein>
<accession>A0A2G8SNM8</accession>
<name>A0A2G8SNM8_9APHY</name>
<dbReference type="InterPro" id="IPR027417">
    <property type="entry name" value="P-loop_NTPase"/>
</dbReference>
<gene>
    <name evidence="6" type="ORF">GSI_02103</name>
</gene>
<dbReference type="GO" id="GO:0003924">
    <property type="term" value="F:GTPase activity"/>
    <property type="evidence" value="ECO:0007669"/>
    <property type="project" value="UniProtKB-UniRule"/>
</dbReference>
<dbReference type="Gene3D" id="3.30.450.190">
    <property type="match status" value="1"/>
</dbReference>
<dbReference type="PANTHER" id="PTHR11259:SF2">
    <property type="entry name" value="GH16429P"/>
    <property type="match status" value="1"/>
</dbReference>
<dbReference type="GO" id="GO:1990131">
    <property type="term" value="C:Gtr1-Gtr2 GTPase complex"/>
    <property type="evidence" value="ECO:0007669"/>
    <property type="project" value="UniProtKB-UniRule"/>
</dbReference>
<dbReference type="GO" id="GO:0005634">
    <property type="term" value="C:nucleus"/>
    <property type="evidence" value="ECO:0007669"/>
    <property type="project" value="TreeGrafter"/>
</dbReference>
<feature type="compositionally biased region" description="Pro residues" evidence="5">
    <location>
        <begin position="276"/>
        <end position="288"/>
    </location>
</feature>
<evidence type="ECO:0000256" key="2">
    <source>
        <dbReference type="ARBA" id="ARBA00022741"/>
    </source>
</evidence>
<proteinExistence type="inferred from homology"/>
<comment type="function">
    <text evidence="4">GTPase involved in activation of the TORC1 signaling pathway, which promotes growth and represses autophagy in nutrient-rich conditions.</text>
</comment>
<evidence type="ECO:0000313" key="7">
    <source>
        <dbReference type="Proteomes" id="UP000230002"/>
    </source>
</evidence>
<dbReference type="Proteomes" id="UP000230002">
    <property type="component" value="Unassembled WGS sequence"/>
</dbReference>
<dbReference type="Gene3D" id="3.40.50.300">
    <property type="entry name" value="P-loop containing nucleotide triphosphate hydrolases"/>
    <property type="match status" value="1"/>
</dbReference>
<sequence>MSRSSAARPQPSSSRTPMENGANSIANLVRTKILLLGMRRSGKTSIKGVLFDDTAPRETFYLDATNHITKHHFDTIIPLEVWDCPGDIALDAVDITQFSAMIFVIDIQDLYHQPIQKLVDFAIAAYQDHPNINLEVFVHKADVLTEEYKIENFRHIQARVLSDLSYINPEYETLPINFQLTSIYDHSLHDAFSRVLHKLIDSLPYLEDLLNVFCANSQATKAFLFDTKSRLYVATDASPVDPPTHNLCSDYLQSLNAFGPLYKSISASPFRMRTVPPDPADSPEPSPSTSPHQPQSTLVVPPPDTSHPGSRLASPLASPRHSARSTQQSPVVNQQPLPSSPLPRPPHSALASPLAPTPTTPAANGQPGSSPADGAKPLFYPCAAASLAPTAAGAGTTLTYHLITSQLALLAIIPTGVFAARRGLVEYNVVFFREGVQEICDVEAEARRVTA</sequence>
<feature type="compositionally biased region" description="Polar residues" evidence="5">
    <location>
        <begin position="324"/>
        <end position="335"/>
    </location>
</feature>
<keyword evidence="7" id="KW-1185">Reference proteome</keyword>
<dbReference type="STRING" id="1077348.A0A2G8SNM8"/>
<evidence type="ECO:0000256" key="3">
    <source>
        <dbReference type="ARBA" id="ARBA00023134"/>
    </source>
</evidence>
<dbReference type="GO" id="GO:0005525">
    <property type="term" value="F:GTP binding"/>
    <property type="evidence" value="ECO:0007669"/>
    <property type="project" value="UniProtKB-UniRule"/>
</dbReference>
<evidence type="ECO:0000256" key="5">
    <source>
        <dbReference type="SAM" id="MobiDB-lite"/>
    </source>
</evidence>
<comment type="subunit">
    <text evidence="4">Component of the GSE complex.</text>
</comment>
<feature type="region of interest" description="Disordered" evidence="5">
    <location>
        <begin position="270"/>
        <end position="372"/>
    </location>
</feature>
<feature type="compositionally biased region" description="Low complexity" evidence="5">
    <location>
        <begin position="1"/>
        <end position="15"/>
    </location>
</feature>